<dbReference type="Proteomes" id="UP001190700">
    <property type="component" value="Unassembled WGS sequence"/>
</dbReference>
<evidence type="ECO:0000313" key="2">
    <source>
        <dbReference type="EMBL" id="KAK3254342.1"/>
    </source>
</evidence>
<keyword evidence="3" id="KW-1185">Reference proteome</keyword>
<comment type="caution">
    <text evidence="2">The sequence shown here is derived from an EMBL/GenBank/DDBJ whole genome shotgun (WGS) entry which is preliminary data.</text>
</comment>
<organism evidence="2 3">
    <name type="scientific">Cymbomonas tetramitiformis</name>
    <dbReference type="NCBI Taxonomy" id="36881"/>
    <lineage>
        <taxon>Eukaryota</taxon>
        <taxon>Viridiplantae</taxon>
        <taxon>Chlorophyta</taxon>
        <taxon>Pyramimonadophyceae</taxon>
        <taxon>Pyramimonadales</taxon>
        <taxon>Pyramimonadaceae</taxon>
        <taxon>Cymbomonas</taxon>
    </lineage>
</organism>
<reference evidence="2 3" key="1">
    <citation type="journal article" date="2015" name="Genome Biol. Evol.">
        <title>Comparative Genomics of a Bacterivorous Green Alga Reveals Evolutionary Causalities and Consequences of Phago-Mixotrophic Mode of Nutrition.</title>
        <authorList>
            <person name="Burns J.A."/>
            <person name="Paasch A."/>
            <person name="Narechania A."/>
            <person name="Kim E."/>
        </authorList>
    </citation>
    <scope>NUCLEOTIDE SEQUENCE [LARGE SCALE GENOMIC DNA]</scope>
    <source>
        <strain evidence="2 3">PLY_AMNH</strain>
    </source>
</reference>
<dbReference type="AlphaFoldDB" id="A0AAE0CFY6"/>
<evidence type="ECO:0000256" key="1">
    <source>
        <dbReference type="SAM" id="MobiDB-lite"/>
    </source>
</evidence>
<feature type="compositionally biased region" description="Polar residues" evidence="1">
    <location>
        <begin position="13"/>
        <end position="33"/>
    </location>
</feature>
<sequence length="101" mass="11367">MAAKLKYGALRNAKSQGKANETLQGQNGSFREVTSNKIALESGTRSGIHVTRYRTSNTRLEGFRYRIRKNVMSGLQGYRPKTVWPVPGNGNQPGRSIWWKV</sequence>
<accession>A0AAE0CFY6</accession>
<protein>
    <submittedName>
        <fullName evidence="2">Uncharacterized protein</fullName>
    </submittedName>
</protein>
<proteinExistence type="predicted"/>
<name>A0AAE0CFY6_9CHLO</name>
<dbReference type="EMBL" id="LGRX02023711">
    <property type="protein sequence ID" value="KAK3254342.1"/>
    <property type="molecule type" value="Genomic_DNA"/>
</dbReference>
<evidence type="ECO:0000313" key="3">
    <source>
        <dbReference type="Proteomes" id="UP001190700"/>
    </source>
</evidence>
<feature type="region of interest" description="Disordered" evidence="1">
    <location>
        <begin position="11"/>
        <end position="33"/>
    </location>
</feature>
<gene>
    <name evidence="2" type="ORF">CYMTET_36442</name>
</gene>